<keyword evidence="1" id="KW-0472">Membrane</keyword>
<gene>
    <name evidence="2" type="ORF">PCON_09472</name>
</gene>
<proteinExistence type="predicted"/>
<sequence>MEWLYKEDSFAPDIVTMQFPTFILLIAVFLTCLISFVAAEPRLTICGGTNHSGGCKGISFRRGEPDCKNVGRDWWKRTKSYRVEGGCCTFYSNLQCFDSDRLDLRTTGDNMNVGNKGIISARCVQGGC</sequence>
<organism evidence="2 3">
    <name type="scientific">Pyronema omphalodes (strain CBS 100304)</name>
    <name type="common">Pyronema confluens</name>
    <dbReference type="NCBI Taxonomy" id="1076935"/>
    <lineage>
        <taxon>Eukaryota</taxon>
        <taxon>Fungi</taxon>
        <taxon>Dikarya</taxon>
        <taxon>Ascomycota</taxon>
        <taxon>Pezizomycotina</taxon>
        <taxon>Pezizomycetes</taxon>
        <taxon>Pezizales</taxon>
        <taxon>Pyronemataceae</taxon>
        <taxon>Pyronema</taxon>
    </lineage>
</organism>
<keyword evidence="3" id="KW-1185">Reference proteome</keyword>
<reference evidence="2 3" key="1">
    <citation type="journal article" date="2013" name="PLoS Genet.">
        <title>The genome and development-dependent transcriptomes of Pyronema confluens: a window into fungal evolution.</title>
        <authorList>
            <person name="Traeger S."/>
            <person name="Altegoer F."/>
            <person name="Freitag M."/>
            <person name="Gabaldon T."/>
            <person name="Kempken F."/>
            <person name="Kumar A."/>
            <person name="Marcet-Houben M."/>
            <person name="Poggeler S."/>
            <person name="Stajich J.E."/>
            <person name="Nowrousian M."/>
        </authorList>
    </citation>
    <scope>NUCLEOTIDE SEQUENCE [LARGE SCALE GENOMIC DNA]</scope>
    <source>
        <strain evidence="3">CBS 100304</strain>
        <tissue evidence="2">Vegetative mycelium</tissue>
    </source>
</reference>
<accession>U4LTK7</accession>
<protein>
    <submittedName>
        <fullName evidence="2">Uncharacterized protein</fullName>
    </submittedName>
</protein>
<evidence type="ECO:0000313" key="3">
    <source>
        <dbReference type="Proteomes" id="UP000018144"/>
    </source>
</evidence>
<keyword evidence="1" id="KW-0812">Transmembrane</keyword>
<keyword evidence="1" id="KW-1133">Transmembrane helix</keyword>
<dbReference type="OrthoDB" id="10313961at2759"/>
<dbReference type="Proteomes" id="UP000018144">
    <property type="component" value="Unassembled WGS sequence"/>
</dbReference>
<dbReference type="EMBL" id="HF935497">
    <property type="protein sequence ID" value="CCX30871.1"/>
    <property type="molecule type" value="Genomic_DNA"/>
</dbReference>
<feature type="transmembrane region" description="Helical" evidence="1">
    <location>
        <begin position="20"/>
        <end position="39"/>
    </location>
</feature>
<name>U4LTK7_PYROM</name>
<dbReference type="AlphaFoldDB" id="U4LTK7"/>
<evidence type="ECO:0000256" key="1">
    <source>
        <dbReference type="SAM" id="Phobius"/>
    </source>
</evidence>
<evidence type="ECO:0000313" key="2">
    <source>
        <dbReference type="EMBL" id="CCX30871.1"/>
    </source>
</evidence>